<organism evidence="1">
    <name type="scientific">Timema poppense</name>
    <name type="common">Walking stick</name>
    <dbReference type="NCBI Taxonomy" id="170557"/>
    <lineage>
        <taxon>Eukaryota</taxon>
        <taxon>Metazoa</taxon>
        <taxon>Ecdysozoa</taxon>
        <taxon>Arthropoda</taxon>
        <taxon>Hexapoda</taxon>
        <taxon>Insecta</taxon>
        <taxon>Pterygota</taxon>
        <taxon>Neoptera</taxon>
        <taxon>Polyneoptera</taxon>
        <taxon>Phasmatodea</taxon>
        <taxon>Timematodea</taxon>
        <taxon>Timematoidea</taxon>
        <taxon>Timematidae</taxon>
        <taxon>Timema</taxon>
    </lineage>
</organism>
<proteinExistence type="predicted"/>
<name>A0A7R9CLI8_TIMPO</name>
<protein>
    <submittedName>
        <fullName evidence="1">Uncharacterized protein</fullName>
    </submittedName>
</protein>
<dbReference type="EMBL" id="OD000673">
    <property type="protein sequence ID" value="CAD7398759.1"/>
    <property type="molecule type" value="Genomic_DNA"/>
</dbReference>
<evidence type="ECO:0000313" key="1">
    <source>
        <dbReference type="EMBL" id="CAD7398759.1"/>
    </source>
</evidence>
<sequence length="312" mass="35307">MIARDLKALDPVECKSKTYFVAKPERAKCIDLDRNNNSSQRSFDPHHHPPSPVLLPTSLHAGFFLSTNIGLRQDFEDHKYIVIVTVALERERPSSTSMERHRWDLLLLAVATFVATGDSILCYQSSCRSDNNTLCVFDKSTSDLVECHFDEMLETLVLVQVGILTPNQTYTNVKDADMWCMHAKATAMWKDGQRQVDYRSCVPPDPLRCEILRNSTQAKYEKLHGRHARVYWDCAMCNTKGCNSADTSGDTPVVLPGHRDARLVGGHPGGRNGVLRRDDSDLRYLFEDPYKAMLKEVSKSPGKITLCSEMRR</sequence>
<gene>
    <name evidence="1" type="ORF">TPSB3V08_LOCUS1856</name>
</gene>
<accession>A0A7R9CLI8</accession>
<dbReference type="AlphaFoldDB" id="A0A7R9CLI8"/>
<reference evidence="1" key="1">
    <citation type="submission" date="2020-11" db="EMBL/GenBank/DDBJ databases">
        <authorList>
            <person name="Tran Van P."/>
        </authorList>
    </citation>
    <scope>NUCLEOTIDE SEQUENCE</scope>
</reference>